<dbReference type="PATRIC" id="fig|1188235.3.peg.467"/>
<feature type="domain" description="Bacteriophage T5 Orf172 DNA-binding" evidence="1">
    <location>
        <begin position="11"/>
        <end position="92"/>
    </location>
</feature>
<gene>
    <name evidence="2" type="ORF">MBVG_4530</name>
</gene>
<dbReference type="STRING" id="1188235.MBVG_4530"/>
<comment type="caution">
    <text evidence="2">The sequence shown here is derived from an EMBL/GenBank/DDBJ whole genome shotgun (WGS) entry which is preliminary data.</text>
</comment>
<dbReference type="OrthoDB" id="2656488at2"/>
<evidence type="ECO:0000313" key="2">
    <source>
        <dbReference type="EMBL" id="ENY69263.1"/>
    </source>
</evidence>
<evidence type="ECO:0000259" key="1">
    <source>
        <dbReference type="SMART" id="SM00974"/>
    </source>
</evidence>
<dbReference type="RefSeq" id="WP_004420890.1">
    <property type="nucleotide sequence ID" value="NZ_AORH01000027.1"/>
</dbReference>
<name>N9VC66_9BACT</name>
<evidence type="ECO:0000313" key="3">
    <source>
        <dbReference type="Proteomes" id="UP000013220"/>
    </source>
</evidence>
<dbReference type="Pfam" id="PF14267">
    <property type="entry name" value="DUF4357"/>
    <property type="match status" value="1"/>
</dbReference>
<dbReference type="InterPro" id="IPR025579">
    <property type="entry name" value="DUF4357"/>
</dbReference>
<accession>N9VC66</accession>
<dbReference type="eggNOG" id="ENOG502ZCJJ">
    <property type="taxonomic scope" value="Bacteria"/>
</dbReference>
<dbReference type="AlphaFoldDB" id="N9VC66"/>
<reference evidence="2 3" key="1">
    <citation type="journal article" date="2013" name="Genome Announc.">
        <title>Draft Genome Sequences of Mycoplasma alkalescens, Mycoplasma arginini, and Mycoplasma bovigenitalium, Three Species with Equivocal Pathogenic Status for Cattle.</title>
        <authorList>
            <person name="Manso-Silvan L."/>
            <person name="Tardy F."/>
            <person name="Baranowski E."/>
            <person name="Barre A."/>
            <person name="Blanchard A."/>
            <person name="Breton M."/>
            <person name="Couture C."/>
            <person name="Citti C."/>
            <person name="Dordet-Frisoni E."/>
            <person name="Dupuy V."/>
            <person name="Gaurivaud P."/>
            <person name="Jacob D."/>
            <person name="Lemaitre C."/>
            <person name="Nikolski M."/>
            <person name="Nouvel L.X."/>
            <person name="Poumarat F."/>
            <person name="Thebault P."/>
            <person name="Theil S."/>
            <person name="Thiaucourt F."/>
            <person name="Sirand-Pugnet P."/>
        </authorList>
    </citation>
    <scope>NUCLEOTIDE SEQUENCE [LARGE SCALE GENOMIC DNA]</scope>
    <source>
        <strain evidence="2 3">51080</strain>
    </source>
</reference>
<proteinExistence type="predicted"/>
<keyword evidence="3" id="KW-1185">Reference proteome</keyword>
<organism evidence="2 3">
    <name type="scientific">Mycoplasmopsis bovigenitalium 51080</name>
    <dbReference type="NCBI Taxonomy" id="1188235"/>
    <lineage>
        <taxon>Bacteria</taxon>
        <taxon>Bacillati</taxon>
        <taxon>Mycoplasmatota</taxon>
        <taxon>Mycoplasmoidales</taxon>
        <taxon>Metamycoplasmataceae</taxon>
        <taxon>Mycoplasmopsis</taxon>
    </lineage>
</organism>
<dbReference type="SMART" id="SM00974">
    <property type="entry name" value="T5orf172"/>
    <property type="match status" value="1"/>
</dbReference>
<dbReference type="InterPro" id="IPR018306">
    <property type="entry name" value="Phage_T5_Orf172_DNA-bd"/>
</dbReference>
<dbReference type="Pfam" id="PF10544">
    <property type="entry name" value="T5orf172"/>
    <property type="match status" value="1"/>
</dbReference>
<protein>
    <recommendedName>
        <fullName evidence="1">Bacteriophage T5 Orf172 DNA-binding domain-containing protein</fullName>
    </recommendedName>
</protein>
<dbReference type="EMBL" id="AORH01000027">
    <property type="protein sequence ID" value="ENY69263.1"/>
    <property type="molecule type" value="Genomic_DNA"/>
</dbReference>
<sequence length="223" mass="25457">MSKGIIYLMSTVVSGIVKIGKTSSDQFENRMRILEGNGYANIVGLKREFAIEVDSYDEKEKLIHNIFSKSRIANTELFALDIETIKLLLSSFEGKEIYPQNKTKEEVFKDSTEIIHSKCIPNGEYFLERNVKGFGRVEGRARVHDGVFTLLKGSYCADYNDKYPSQLRKNAKFKNNFLQEDIICKSPSAASLIVVGKSTNGWDWWKNIDGESIDIYRKKEISD</sequence>
<dbReference type="Proteomes" id="UP000013220">
    <property type="component" value="Unassembled WGS sequence"/>
</dbReference>